<proteinExistence type="predicted"/>
<evidence type="ECO:0000313" key="1">
    <source>
        <dbReference type="EMBL" id="DAD66123.1"/>
    </source>
</evidence>
<name>A0A8S5L877_9CAUD</name>
<organism evidence="1">
    <name type="scientific">Siphoviridae sp. ctzpQ31</name>
    <dbReference type="NCBI Taxonomy" id="2823613"/>
    <lineage>
        <taxon>Viruses</taxon>
        <taxon>Duplodnaviria</taxon>
        <taxon>Heunggongvirae</taxon>
        <taxon>Uroviricota</taxon>
        <taxon>Caudoviricetes</taxon>
    </lineage>
</organism>
<sequence length="76" mass="8530">MAVDIVSANKDKVTRLKEHELAIQNGEIFFVNGGTEGVISQLLDFTGEEGNRDDLVDAFVYSLRTEAFRFWFSGQS</sequence>
<protein>
    <submittedName>
        <fullName evidence="1">Terminase RNaseH-like domain protein</fullName>
    </submittedName>
</protein>
<reference evidence="1" key="1">
    <citation type="journal article" date="2021" name="Proc. Natl. Acad. Sci. U.S.A.">
        <title>A Catalog of Tens of Thousands of Viruses from Human Metagenomes Reveals Hidden Associations with Chronic Diseases.</title>
        <authorList>
            <person name="Tisza M.J."/>
            <person name="Buck C.B."/>
        </authorList>
    </citation>
    <scope>NUCLEOTIDE SEQUENCE</scope>
    <source>
        <strain evidence="1">CtzpQ31</strain>
    </source>
</reference>
<accession>A0A8S5L877</accession>
<dbReference type="EMBL" id="BK014654">
    <property type="protein sequence ID" value="DAD66123.1"/>
    <property type="molecule type" value="Genomic_DNA"/>
</dbReference>